<accession>A0A1I2MZW5</accession>
<dbReference type="OrthoDB" id="655095at2"/>
<keyword evidence="1" id="KW-0812">Transmembrane</keyword>
<dbReference type="Gene3D" id="3.40.50.2000">
    <property type="entry name" value="Glycogen Phosphorylase B"/>
    <property type="match status" value="2"/>
</dbReference>
<evidence type="ECO:0000313" key="4">
    <source>
        <dbReference type="Proteomes" id="UP000198724"/>
    </source>
</evidence>
<gene>
    <name evidence="3" type="ORF">SAMN05421739_101532</name>
</gene>
<sequence length="384" mass="44462">MKILFVAPRFHTNQYELVKTLQDHHHQVYFHVSYLGPTEDYSLLTPTNFRQSKVSVAIENILTKRIIRRPYYFYFPNIREYWLGFKRLRPELVIIRDPYTLFSIIAAFCAYFLGVKTIFYTQEDLYRKRTLFTHLKQQLTIQFFKAAWITPIVESPRSNSRTLKYMYYFPLPIPLPPIDEVHKQAPIPVPALLMVGKYHQSRKMHLLLLEAAHRLRSRFNFRLTMVGECINAEQQRKYKILEDKVEQLGIGDRVSLKANVPYHEMSALYTSHHVFVLPSINEPYSISVLEALAYGLPVICTDSCGSKVHIKDGWNGYIVKAASLDALANGIAEIISDDEKISEMSGNALAYVQENLSGDVCYKRLREIMADRFATDIEAPALAR</sequence>
<proteinExistence type="predicted"/>
<feature type="domain" description="Glycosyl transferase family 1" evidence="2">
    <location>
        <begin position="191"/>
        <end position="348"/>
    </location>
</feature>
<keyword evidence="1" id="KW-0472">Membrane</keyword>
<organism evidence="3 4">
    <name type="scientific">Pontibacter chinhatensis</name>
    <dbReference type="NCBI Taxonomy" id="1436961"/>
    <lineage>
        <taxon>Bacteria</taxon>
        <taxon>Pseudomonadati</taxon>
        <taxon>Bacteroidota</taxon>
        <taxon>Cytophagia</taxon>
        <taxon>Cytophagales</taxon>
        <taxon>Hymenobacteraceae</taxon>
        <taxon>Pontibacter</taxon>
    </lineage>
</organism>
<evidence type="ECO:0000259" key="2">
    <source>
        <dbReference type="Pfam" id="PF00534"/>
    </source>
</evidence>
<dbReference type="PANTHER" id="PTHR12526">
    <property type="entry name" value="GLYCOSYLTRANSFERASE"/>
    <property type="match status" value="1"/>
</dbReference>
<dbReference type="STRING" id="1436961.SAMN05421739_101532"/>
<evidence type="ECO:0000313" key="3">
    <source>
        <dbReference type="EMBL" id="SFF96658.1"/>
    </source>
</evidence>
<dbReference type="RefSeq" id="WP_092098734.1">
    <property type="nucleotide sequence ID" value="NZ_FOOT01000001.1"/>
</dbReference>
<dbReference type="SUPFAM" id="SSF53756">
    <property type="entry name" value="UDP-Glycosyltransferase/glycogen phosphorylase"/>
    <property type="match status" value="1"/>
</dbReference>
<feature type="transmembrane region" description="Helical" evidence="1">
    <location>
        <begin position="99"/>
        <end position="119"/>
    </location>
</feature>
<name>A0A1I2MZW5_9BACT</name>
<dbReference type="CDD" id="cd03801">
    <property type="entry name" value="GT4_PimA-like"/>
    <property type="match status" value="1"/>
</dbReference>
<reference evidence="4" key="1">
    <citation type="submission" date="2016-10" db="EMBL/GenBank/DDBJ databases">
        <authorList>
            <person name="Varghese N."/>
            <person name="Submissions S."/>
        </authorList>
    </citation>
    <scope>NUCLEOTIDE SEQUENCE [LARGE SCALE GENOMIC DNA]</scope>
    <source>
        <strain evidence="4">LP51</strain>
    </source>
</reference>
<keyword evidence="3" id="KW-0808">Transferase</keyword>
<evidence type="ECO:0000256" key="1">
    <source>
        <dbReference type="SAM" id="Phobius"/>
    </source>
</evidence>
<dbReference type="Proteomes" id="UP000198724">
    <property type="component" value="Unassembled WGS sequence"/>
</dbReference>
<dbReference type="GO" id="GO:0016757">
    <property type="term" value="F:glycosyltransferase activity"/>
    <property type="evidence" value="ECO:0007669"/>
    <property type="project" value="InterPro"/>
</dbReference>
<dbReference type="EMBL" id="FOOT01000001">
    <property type="protein sequence ID" value="SFF96658.1"/>
    <property type="molecule type" value="Genomic_DNA"/>
</dbReference>
<dbReference type="InterPro" id="IPR001296">
    <property type="entry name" value="Glyco_trans_1"/>
</dbReference>
<keyword evidence="4" id="KW-1185">Reference proteome</keyword>
<dbReference type="AlphaFoldDB" id="A0A1I2MZW5"/>
<dbReference type="Pfam" id="PF00534">
    <property type="entry name" value="Glycos_transf_1"/>
    <property type="match status" value="1"/>
</dbReference>
<keyword evidence="1" id="KW-1133">Transmembrane helix</keyword>
<protein>
    <submittedName>
        <fullName evidence="3">Glycosyltransferase involved in cell wall bisynthesis</fullName>
    </submittedName>
</protein>